<name>A0AB72Z598_9BIFI</name>
<evidence type="ECO:0000313" key="1">
    <source>
        <dbReference type="EMBL" id="EFO78265.1"/>
    </source>
</evidence>
<dbReference type="Proteomes" id="UP000003457">
    <property type="component" value="Unassembled WGS sequence"/>
</dbReference>
<dbReference type="AlphaFoldDB" id="A0AB72Z598"/>
<gene>
    <name evidence="1" type="ORF">HMPREF9003_2062</name>
</gene>
<dbReference type="EMBL" id="AEHJ01000009">
    <property type="protein sequence ID" value="EFO78265.1"/>
    <property type="molecule type" value="Genomic_DNA"/>
</dbReference>
<protein>
    <submittedName>
        <fullName evidence="1">Uncharacterized protein</fullName>
    </submittedName>
</protein>
<comment type="caution">
    <text evidence="1">The sequence shown here is derived from an EMBL/GenBank/DDBJ whole genome shotgun (WGS) entry which is preliminary data.</text>
</comment>
<reference evidence="1 2" key="1">
    <citation type="submission" date="2010-10" db="EMBL/GenBank/DDBJ databases">
        <authorList>
            <person name="Durkin A.S."/>
            <person name="Madupu R."/>
            <person name="Torralba M."/>
            <person name="Gillis M."/>
            <person name="Methe B."/>
            <person name="Sutton G."/>
            <person name="Nelson K.E."/>
        </authorList>
    </citation>
    <scope>NUCLEOTIDE SEQUENCE [LARGE SCALE GENOMIC DNA]</scope>
    <source>
        <strain evidence="1 2">JCVIHMP022</strain>
    </source>
</reference>
<evidence type="ECO:0000313" key="2">
    <source>
        <dbReference type="Proteomes" id="UP000003457"/>
    </source>
</evidence>
<accession>A0AB72Z598</accession>
<proteinExistence type="predicted"/>
<organism evidence="1 2">
    <name type="scientific">Bifidobacterium dentium JCVIHMP022</name>
    <dbReference type="NCBI Taxonomy" id="553191"/>
    <lineage>
        <taxon>Bacteria</taxon>
        <taxon>Bacillati</taxon>
        <taxon>Actinomycetota</taxon>
        <taxon>Actinomycetes</taxon>
        <taxon>Bifidobacteriales</taxon>
        <taxon>Bifidobacteriaceae</taxon>
        <taxon>Bifidobacterium</taxon>
    </lineage>
</organism>
<sequence>MECQSPHALPVSPRRHTTASSVMHVLRYSATTASERDNCHDEPSWAS</sequence>